<name>A0AAV8GX72_9POAL</name>
<reference evidence="7" key="1">
    <citation type="submission" date="2022-08" db="EMBL/GenBank/DDBJ databases">
        <authorList>
            <person name="Marques A."/>
        </authorList>
    </citation>
    <scope>NUCLEOTIDE SEQUENCE</scope>
    <source>
        <strain evidence="7">RhyPub2mFocal</strain>
        <tissue evidence="7">Leaves</tissue>
    </source>
</reference>
<dbReference type="Proteomes" id="UP001140206">
    <property type="component" value="Chromosome 1"/>
</dbReference>
<evidence type="ECO:0000256" key="6">
    <source>
        <dbReference type="SAM" id="MobiDB-lite"/>
    </source>
</evidence>
<dbReference type="Gene3D" id="1.10.10.10">
    <property type="entry name" value="Winged helix-like DNA-binding domain superfamily/Winged helix DNA-binding domain"/>
    <property type="match status" value="1"/>
</dbReference>
<evidence type="ECO:0000256" key="3">
    <source>
        <dbReference type="ARBA" id="ARBA00022478"/>
    </source>
</evidence>
<dbReference type="GO" id="GO:0005654">
    <property type="term" value="C:nucleoplasm"/>
    <property type="evidence" value="ECO:0007669"/>
    <property type="project" value="UniProtKB-ARBA"/>
</dbReference>
<proteinExistence type="inferred from homology"/>
<dbReference type="GO" id="GO:0005737">
    <property type="term" value="C:cytoplasm"/>
    <property type="evidence" value="ECO:0007669"/>
    <property type="project" value="UniProtKB-ARBA"/>
</dbReference>
<dbReference type="InterPro" id="IPR036390">
    <property type="entry name" value="WH_DNA-bd_sf"/>
</dbReference>
<keyword evidence="8" id="KW-1185">Reference proteome</keyword>
<evidence type="ECO:0000256" key="1">
    <source>
        <dbReference type="ARBA" id="ARBA00004123"/>
    </source>
</evidence>
<evidence type="ECO:0000256" key="5">
    <source>
        <dbReference type="ARBA" id="ARBA00023242"/>
    </source>
</evidence>
<keyword evidence="4" id="KW-0804">Transcription</keyword>
<dbReference type="GO" id="GO:0006383">
    <property type="term" value="P:transcription by RNA polymerase III"/>
    <property type="evidence" value="ECO:0007669"/>
    <property type="project" value="InterPro"/>
</dbReference>
<feature type="region of interest" description="Disordered" evidence="6">
    <location>
        <begin position="1"/>
        <end position="24"/>
    </location>
</feature>
<organism evidence="7 8">
    <name type="scientific">Rhynchospora pubera</name>
    <dbReference type="NCBI Taxonomy" id="906938"/>
    <lineage>
        <taxon>Eukaryota</taxon>
        <taxon>Viridiplantae</taxon>
        <taxon>Streptophyta</taxon>
        <taxon>Embryophyta</taxon>
        <taxon>Tracheophyta</taxon>
        <taxon>Spermatophyta</taxon>
        <taxon>Magnoliopsida</taxon>
        <taxon>Liliopsida</taxon>
        <taxon>Poales</taxon>
        <taxon>Cyperaceae</taxon>
        <taxon>Cyperoideae</taxon>
        <taxon>Rhynchosporeae</taxon>
        <taxon>Rhynchospora</taxon>
    </lineage>
</organism>
<sequence>MSGPDLSRKWPRPDPSSRPTTGERDEILELIRSRANRGIWSADIKRETNIPQAIVQNQIKMLLSTELIKEVTDIRYKSRKVYMAAEFEPSDEISGGTWFSGGSLNKEAINDVRKRCKQQTMMLKAATADMIYKGMKKSDPNIIYTRQQIGDILQSLVIDKEVEEIKSTGKGDFANVPAGKVCYRTVQSSSSTQVGALTSILCGVCPRLRDCTPDDEISPSNCEYYKQWLGVEYF</sequence>
<evidence type="ECO:0000313" key="7">
    <source>
        <dbReference type="EMBL" id="KAJ4809034.1"/>
    </source>
</evidence>
<dbReference type="AlphaFoldDB" id="A0AAV8GX72"/>
<dbReference type="InterPro" id="IPR016049">
    <property type="entry name" value="RNA_pol_Rpc34-like"/>
</dbReference>
<comment type="similarity">
    <text evidence="2">Belongs to the eukaryotic RPC34/RPC39 RNA polymerase subunit family.</text>
</comment>
<dbReference type="GO" id="GO:0005666">
    <property type="term" value="C:RNA polymerase III complex"/>
    <property type="evidence" value="ECO:0007669"/>
    <property type="project" value="InterPro"/>
</dbReference>
<keyword evidence="5" id="KW-0539">Nucleus</keyword>
<dbReference type="FunFam" id="1.10.10.10:FF:000116">
    <property type="entry name" value="DNA-directed RNA polymerase III subunit RPC6"/>
    <property type="match status" value="1"/>
</dbReference>
<dbReference type="Pfam" id="PF05158">
    <property type="entry name" value="RNA_pol_Rpc34"/>
    <property type="match status" value="1"/>
</dbReference>
<dbReference type="InterPro" id="IPR036388">
    <property type="entry name" value="WH-like_DNA-bd_sf"/>
</dbReference>
<dbReference type="SUPFAM" id="SSF46785">
    <property type="entry name" value="Winged helix' DNA-binding domain"/>
    <property type="match status" value="1"/>
</dbReference>
<comment type="subcellular location">
    <subcellularLocation>
        <location evidence="1">Nucleus</location>
    </subcellularLocation>
</comment>
<accession>A0AAV8GX72</accession>
<protein>
    <submittedName>
        <fullName evidence="7">DNA-directed RNA polymerase III subunit RPC6</fullName>
    </submittedName>
</protein>
<comment type="caution">
    <text evidence="7">The sequence shown here is derived from an EMBL/GenBank/DDBJ whole genome shotgun (WGS) entry which is preliminary data.</text>
</comment>
<dbReference type="InterPro" id="IPR007832">
    <property type="entry name" value="RNA_pol_Rpc34"/>
</dbReference>
<evidence type="ECO:0000313" key="8">
    <source>
        <dbReference type="Proteomes" id="UP001140206"/>
    </source>
</evidence>
<keyword evidence="3 7" id="KW-0240">DNA-directed RNA polymerase</keyword>
<dbReference type="PANTHER" id="PTHR12780">
    <property type="entry name" value="RNA POLYMERASE III DNA DIRECTED , 39KD SUBUNIT-RELATED"/>
    <property type="match status" value="1"/>
</dbReference>
<evidence type="ECO:0000256" key="4">
    <source>
        <dbReference type="ARBA" id="ARBA00023163"/>
    </source>
</evidence>
<gene>
    <name evidence="7" type="ORF">LUZ62_021600</name>
</gene>
<evidence type="ECO:0000256" key="2">
    <source>
        <dbReference type="ARBA" id="ARBA00011038"/>
    </source>
</evidence>
<dbReference type="EMBL" id="JAMFTS010000001">
    <property type="protein sequence ID" value="KAJ4809034.1"/>
    <property type="molecule type" value="Genomic_DNA"/>
</dbReference>
<feature type="compositionally biased region" description="Basic and acidic residues" evidence="6">
    <location>
        <begin position="1"/>
        <end position="12"/>
    </location>
</feature>